<organism evidence="1 2">
    <name type="scientific">Thlaspi arvense</name>
    <name type="common">Field penny-cress</name>
    <dbReference type="NCBI Taxonomy" id="13288"/>
    <lineage>
        <taxon>Eukaryota</taxon>
        <taxon>Viridiplantae</taxon>
        <taxon>Streptophyta</taxon>
        <taxon>Embryophyta</taxon>
        <taxon>Tracheophyta</taxon>
        <taxon>Spermatophyta</taxon>
        <taxon>Magnoliopsida</taxon>
        <taxon>eudicotyledons</taxon>
        <taxon>Gunneridae</taxon>
        <taxon>Pentapetalae</taxon>
        <taxon>rosids</taxon>
        <taxon>malvids</taxon>
        <taxon>Brassicales</taxon>
        <taxon>Brassicaceae</taxon>
        <taxon>Thlaspideae</taxon>
        <taxon>Thlaspi</taxon>
    </lineage>
</organism>
<gene>
    <name evidence="1" type="ORF">TAV2_LOCUS10771</name>
</gene>
<dbReference type="Gene3D" id="2.120.10.30">
    <property type="entry name" value="TolB, C-terminal domain"/>
    <property type="match status" value="1"/>
</dbReference>
<reference evidence="1 2" key="1">
    <citation type="submission" date="2022-03" db="EMBL/GenBank/DDBJ databases">
        <authorList>
            <person name="Nunn A."/>
            <person name="Chopra R."/>
            <person name="Nunn A."/>
            <person name="Contreras Garrido A."/>
        </authorList>
    </citation>
    <scope>NUCLEOTIDE SEQUENCE [LARGE SCALE GENOMIC DNA]</scope>
</reference>
<name>A0AAU9RZ32_THLAR</name>
<dbReference type="InterPro" id="IPR011042">
    <property type="entry name" value="6-blade_b-propeller_TolB-like"/>
</dbReference>
<protein>
    <submittedName>
        <fullName evidence="1">Uncharacterized protein</fullName>
    </submittedName>
</protein>
<dbReference type="Proteomes" id="UP000836841">
    <property type="component" value="Chromosome 3"/>
</dbReference>
<accession>A0AAU9RZ32</accession>
<dbReference type="AlphaFoldDB" id="A0AAU9RZ32"/>
<feature type="non-terminal residue" evidence="1">
    <location>
        <position position="1"/>
    </location>
</feature>
<proteinExistence type="predicted"/>
<dbReference type="EMBL" id="OU466859">
    <property type="protein sequence ID" value="CAH2052450.1"/>
    <property type="molecule type" value="Genomic_DNA"/>
</dbReference>
<evidence type="ECO:0000313" key="2">
    <source>
        <dbReference type="Proteomes" id="UP000836841"/>
    </source>
</evidence>
<evidence type="ECO:0000313" key="1">
    <source>
        <dbReference type="EMBL" id="CAH2052450.1"/>
    </source>
</evidence>
<sequence>MVFLDKQQWEDSLCLELQASGTPADIPSHATPIITDVIEDSSVYYCLVDASWVSSSHRAGIGCLSLSSLIGFRIFTSPEIVGLCGVFSSEKVINVIRAKAPEGIAFNPAEEELEHVCGRPLRLRFDKKTGDLYIADAILIEDAITLEILSYHVIPEKAILAVVLNFDKTGGLIKYDRSSKKELKTCLLNFRVNLSESREVLEVLEDKEGKRLRFKSEVEEKD</sequence>
<keyword evidence="2" id="KW-1185">Reference proteome</keyword>